<keyword evidence="2" id="KW-1185">Reference proteome</keyword>
<dbReference type="AlphaFoldDB" id="A0A176W2C5"/>
<accession>A0A176W2C5</accession>
<protein>
    <submittedName>
        <fullName evidence="1">Uncharacterized protein</fullName>
    </submittedName>
</protein>
<comment type="caution">
    <text evidence="1">The sequence shown here is derived from an EMBL/GenBank/DDBJ whole genome shotgun (WGS) entry which is preliminary data.</text>
</comment>
<gene>
    <name evidence="1" type="ORF">AXG93_4332s1030</name>
</gene>
<evidence type="ECO:0000313" key="2">
    <source>
        <dbReference type="Proteomes" id="UP000077202"/>
    </source>
</evidence>
<dbReference type="Proteomes" id="UP000077202">
    <property type="component" value="Unassembled WGS sequence"/>
</dbReference>
<proteinExistence type="predicted"/>
<organism evidence="1 2">
    <name type="scientific">Marchantia polymorpha subsp. ruderalis</name>
    <dbReference type="NCBI Taxonomy" id="1480154"/>
    <lineage>
        <taxon>Eukaryota</taxon>
        <taxon>Viridiplantae</taxon>
        <taxon>Streptophyta</taxon>
        <taxon>Embryophyta</taxon>
        <taxon>Marchantiophyta</taxon>
        <taxon>Marchantiopsida</taxon>
        <taxon>Marchantiidae</taxon>
        <taxon>Marchantiales</taxon>
        <taxon>Marchantiaceae</taxon>
        <taxon>Marchantia</taxon>
    </lineage>
</organism>
<name>A0A176W2C5_MARPO</name>
<reference evidence="1" key="1">
    <citation type="submission" date="2016-03" db="EMBL/GenBank/DDBJ databases">
        <title>Mechanisms controlling the formation of the plant cell surface in tip-growing cells are functionally conserved among land plants.</title>
        <authorList>
            <person name="Honkanen S."/>
            <person name="Jones V.A."/>
            <person name="Morieri G."/>
            <person name="Champion C."/>
            <person name="Hetherington A.J."/>
            <person name="Kelly S."/>
            <person name="Saint-Marcoux D."/>
            <person name="Proust H."/>
            <person name="Prescott H."/>
            <person name="Dolan L."/>
        </authorList>
    </citation>
    <scope>NUCLEOTIDE SEQUENCE [LARGE SCALE GENOMIC DNA]</scope>
    <source>
        <tissue evidence="1">Whole gametophyte</tissue>
    </source>
</reference>
<sequence>MQITLRSRTLLSSECPEVQLGQSNGHAMNGGGVSGGARKYRRMASEDARALRTGILRSEESKTAHEPNCKFPRERRVRKRTLPLPRFRRLSERPVQIICCVRLQQRLFEHRGHGATVAVSAFRGLIETKGPAKEACFWMETTGACQVTGALAFASCWRRVGGAVRGIYGTGPEDSEPVFGATPGEETRCCNVADFGKVKLTPYSRSGSLLTTFGLQSLGGFRLMQRLDKRTEPGYSQRVAQLGAVDTPTTYDGDLVGASDRAGAADADVESSLEMLQAFRSLNIPNYRMMVTYRKIWARHRQVIIINGAVRSGGTTCPLSPAILWPTGTAPVP</sequence>
<evidence type="ECO:0000313" key="1">
    <source>
        <dbReference type="EMBL" id="OAE27208.1"/>
    </source>
</evidence>
<dbReference type="EMBL" id="LVLJ01001948">
    <property type="protein sequence ID" value="OAE27208.1"/>
    <property type="molecule type" value="Genomic_DNA"/>
</dbReference>